<dbReference type="CDD" id="cd14014">
    <property type="entry name" value="STKc_PknB_like"/>
    <property type="match status" value="1"/>
</dbReference>
<proteinExistence type="predicted"/>
<feature type="region of interest" description="Disordered" evidence="5">
    <location>
        <begin position="341"/>
        <end position="368"/>
    </location>
</feature>
<evidence type="ECO:0000259" key="6">
    <source>
        <dbReference type="PROSITE" id="PS50011"/>
    </source>
</evidence>
<dbReference type="GO" id="GO:0004674">
    <property type="term" value="F:protein serine/threonine kinase activity"/>
    <property type="evidence" value="ECO:0007669"/>
    <property type="project" value="UniProtKB-KW"/>
</dbReference>
<dbReference type="PANTHER" id="PTHR43289">
    <property type="entry name" value="MITOGEN-ACTIVATED PROTEIN KINASE KINASE KINASE 20-RELATED"/>
    <property type="match status" value="1"/>
</dbReference>
<feature type="domain" description="Protein kinase" evidence="6">
    <location>
        <begin position="28"/>
        <end position="308"/>
    </location>
</feature>
<reference evidence="7 8" key="1">
    <citation type="submission" date="2020-02" db="EMBL/GenBank/DDBJ databases">
        <title>Genome sequence of Roseobacter ponti.</title>
        <authorList>
            <person name="Hollensteiner J."/>
            <person name="Schneider D."/>
            <person name="Poehlein A."/>
            <person name="Daniel R."/>
        </authorList>
    </citation>
    <scope>NUCLEOTIDE SEQUENCE [LARGE SCALE GENOMIC DNA]</scope>
    <source>
        <strain evidence="7 8">DSM 106830</strain>
    </source>
</reference>
<keyword evidence="1" id="KW-0808">Transferase</keyword>
<gene>
    <name evidence="7" type="ORF">G3256_11495</name>
</gene>
<feature type="compositionally biased region" description="Low complexity" evidence="5">
    <location>
        <begin position="341"/>
        <end position="352"/>
    </location>
</feature>
<dbReference type="RefSeq" id="WP_169640958.1">
    <property type="nucleotide sequence ID" value="NZ_CP048788.1"/>
</dbReference>
<dbReference type="EMBL" id="CP048788">
    <property type="protein sequence ID" value="QJF51741.1"/>
    <property type="molecule type" value="Genomic_DNA"/>
</dbReference>
<evidence type="ECO:0000256" key="5">
    <source>
        <dbReference type="SAM" id="MobiDB-lite"/>
    </source>
</evidence>
<dbReference type="PROSITE" id="PS00109">
    <property type="entry name" value="PROTEIN_KINASE_TYR"/>
    <property type="match status" value="1"/>
</dbReference>
<name>A0A858SW90_9RHOB</name>
<evidence type="ECO:0000313" key="8">
    <source>
        <dbReference type="Proteomes" id="UP000503308"/>
    </source>
</evidence>
<keyword evidence="2" id="KW-0547">Nucleotide-binding</keyword>
<dbReference type="PANTHER" id="PTHR43289:SF34">
    <property type="entry name" value="SERINE_THREONINE-PROTEIN KINASE YBDM-RELATED"/>
    <property type="match status" value="1"/>
</dbReference>
<evidence type="ECO:0000256" key="2">
    <source>
        <dbReference type="ARBA" id="ARBA00022741"/>
    </source>
</evidence>
<evidence type="ECO:0000256" key="4">
    <source>
        <dbReference type="ARBA" id="ARBA00022840"/>
    </source>
</evidence>
<accession>A0A858SW90</accession>
<dbReference type="Pfam" id="PF00069">
    <property type="entry name" value="Pkinase"/>
    <property type="match status" value="1"/>
</dbReference>
<sequence>MSHEDTELPDDIYSEALPPGSKLLSGQYEILQYLSSGGFGITYLARDSLNRTVVIKECFPEAFCSRVNKTVRARTRNYSDDFKSIVALFIREAHALSRLDHSSVVGVHQVFEDNETAYMALDLVDGRDLLDLIENDTVSFSPGEVYRMALALLDAIGHVHAQDLLHRDISPDNILVDKSGRPVLIDFGAAREEASRKSRVLSQVLVVKDGYSPQEFYVAGSQQSPSSDLYALAATLSHLISGQAPPNSQARLAALAGNQPDLYEPLRGRFPDYEDAFLAAIDKAMNIVPAARIQSAEEWTLMIDHSKRAERARARAMDDKTIDLTVMNLVKSVNRDLQETATGVADAAPATAQPRDSTPTRDKPAPKAVVEDLTWSADEYDGFADDEPAPRETPYARIVAATQRMRQEPKRRKLPFRISMRRMTTVPVIFFAYFFYGQTALKYEQVQAATVDPIVRLGEEFRTWNEPDKANVEISRGIGG</sequence>
<dbReference type="AlphaFoldDB" id="A0A858SW90"/>
<dbReference type="SUPFAM" id="SSF56112">
    <property type="entry name" value="Protein kinase-like (PK-like)"/>
    <property type="match status" value="1"/>
</dbReference>
<dbReference type="InterPro" id="IPR008266">
    <property type="entry name" value="Tyr_kinase_AS"/>
</dbReference>
<keyword evidence="3 7" id="KW-0418">Kinase</keyword>
<organism evidence="7 8">
    <name type="scientific">Roseobacter ponti</name>
    <dbReference type="NCBI Taxonomy" id="1891787"/>
    <lineage>
        <taxon>Bacteria</taxon>
        <taxon>Pseudomonadati</taxon>
        <taxon>Pseudomonadota</taxon>
        <taxon>Alphaproteobacteria</taxon>
        <taxon>Rhodobacterales</taxon>
        <taxon>Roseobacteraceae</taxon>
        <taxon>Roseobacter</taxon>
    </lineage>
</organism>
<evidence type="ECO:0000256" key="1">
    <source>
        <dbReference type="ARBA" id="ARBA00022679"/>
    </source>
</evidence>
<dbReference type="Proteomes" id="UP000503308">
    <property type="component" value="Chromosome"/>
</dbReference>
<dbReference type="Gene3D" id="3.30.200.20">
    <property type="entry name" value="Phosphorylase Kinase, domain 1"/>
    <property type="match status" value="1"/>
</dbReference>
<evidence type="ECO:0000313" key="7">
    <source>
        <dbReference type="EMBL" id="QJF51741.1"/>
    </source>
</evidence>
<dbReference type="PROSITE" id="PS50011">
    <property type="entry name" value="PROTEIN_KINASE_DOM"/>
    <property type="match status" value="1"/>
</dbReference>
<keyword evidence="4" id="KW-0067">ATP-binding</keyword>
<evidence type="ECO:0000256" key="3">
    <source>
        <dbReference type="ARBA" id="ARBA00022777"/>
    </source>
</evidence>
<keyword evidence="8" id="KW-1185">Reference proteome</keyword>
<dbReference type="Gene3D" id="1.10.510.10">
    <property type="entry name" value="Transferase(Phosphotransferase) domain 1"/>
    <property type="match status" value="1"/>
</dbReference>
<dbReference type="GO" id="GO:0005524">
    <property type="term" value="F:ATP binding"/>
    <property type="evidence" value="ECO:0007669"/>
    <property type="project" value="UniProtKB-KW"/>
</dbReference>
<keyword evidence="7" id="KW-0723">Serine/threonine-protein kinase</keyword>
<dbReference type="InterPro" id="IPR011009">
    <property type="entry name" value="Kinase-like_dom_sf"/>
</dbReference>
<dbReference type="KEGG" id="rpon:G3256_11495"/>
<dbReference type="InterPro" id="IPR000719">
    <property type="entry name" value="Prot_kinase_dom"/>
</dbReference>
<protein>
    <submittedName>
        <fullName evidence="7">Serine/threonine protein kinase</fullName>
    </submittedName>
</protein>